<evidence type="ECO:0000256" key="6">
    <source>
        <dbReference type="ARBA" id="ARBA00022989"/>
    </source>
</evidence>
<dbReference type="RefSeq" id="WP_108344140.1">
    <property type="nucleotide sequence ID" value="NZ_PYXZ01000003.1"/>
</dbReference>
<organism evidence="9 10">
    <name type="scientific">Nocardioides currus</name>
    <dbReference type="NCBI Taxonomy" id="2133958"/>
    <lineage>
        <taxon>Bacteria</taxon>
        <taxon>Bacillati</taxon>
        <taxon>Actinomycetota</taxon>
        <taxon>Actinomycetes</taxon>
        <taxon>Propionibacteriales</taxon>
        <taxon>Nocardioidaceae</taxon>
        <taxon>Nocardioides</taxon>
    </lineage>
</organism>
<dbReference type="EMBL" id="PYXZ01000003">
    <property type="protein sequence ID" value="PUA81198.1"/>
    <property type="molecule type" value="Genomic_DNA"/>
</dbReference>
<keyword evidence="4" id="KW-0133">Cell shape</keyword>
<evidence type="ECO:0000256" key="3">
    <source>
        <dbReference type="ARBA" id="ARBA00022692"/>
    </source>
</evidence>
<feature type="transmembrane region" description="Helical" evidence="8">
    <location>
        <begin position="205"/>
        <end position="226"/>
    </location>
</feature>
<feature type="transmembrane region" description="Helical" evidence="8">
    <location>
        <begin position="291"/>
        <end position="310"/>
    </location>
</feature>
<evidence type="ECO:0000256" key="5">
    <source>
        <dbReference type="ARBA" id="ARBA00022984"/>
    </source>
</evidence>
<keyword evidence="2" id="KW-1003">Cell membrane</keyword>
<name>A0A2R7YXS6_9ACTN</name>
<dbReference type="PANTHER" id="PTHR47019:SF1">
    <property type="entry name" value="LIPID II FLIPPASE MURJ"/>
    <property type="match status" value="1"/>
</dbReference>
<feature type="transmembrane region" description="Helical" evidence="8">
    <location>
        <begin position="402"/>
        <end position="422"/>
    </location>
</feature>
<evidence type="ECO:0000256" key="1">
    <source>
        <dbReference type="ARBA" id="ARBA00004651"/>
    </source>
</evidence>
<dbReference type="NCBIfam" id="TIGR01695">
    <property type="entry name" value="murJ_mviN"/>
    <property type="match status" value="1"/>
</dbReference>
<dbReference type="InterPro" id="IPR004268">
    <property type="entry name" value="MurJ"/>
</dbReference>
<gene>
    <name evidence="9" type="primary">mviN</name>
    <name evidence="9" type="ORF">C7S10_09160</name>
</gene>
<comment type="caution">
    <text evidence="9">The sequence shown here is derived from an EMBL/GenBank/DDBJ whole genome shotgun (WGS) entry which is preliminary data.</text>
</comment>
<keyword evidence="10" id="KW-1185">Reference proteome</keyword>
<comment type="subcellular location">
    <subcellularLocation>
        <location evidence="1">Cell membrane</location>
        <topology evidence="1">Multi-pass membrane protein</topology>
    </subcellularLocation>
</comment>
<sequence length="542" mass="57781">MSDQKILASSAVMAAGTIVSRLSGYLRTLLIIAALGQTLHADIFTIANTIPNAVYILVAGGVFNAVLVPQLVRAQKFDEDGGDAYASRIITLSAIFLAVVTVVLVVAAPLLLQLYLADRYYEPDRAAHLESAIDFTRYCLPQVFFYGMFVLVGQVLNARRSFGPMMWAPIANNVIAVAVLSGYLLVWGPASEAAQVGPYTSNQELLLGLGSTLGIVAQLLILLPYLRKAGFHYRPRFDFRDTGLGHTLRLGLWTVLFVVVNQIAFLVVTWLASSGTVDGGGTGNTVYASSFLIMMVPHAIVTVSLTTAILPRLSDHAADRRLLDLGRTVSTTLRTALVVVLPFAVLMPVLARDVAGVLFGVGAGDPAAFAPTLALFGPALVFFTVHYLMLRGFYALEQTRRVFWIQCAISATNIALALVLVGRSSADRTAPALVVAWGASYVVGSALSYTALRRTVGGLDTARLLRFVVRMAIVCLLAGAVAWGVERALDGLGEEPGLLLSLLRGGLAGGAGVAVVLLLARALRITEVTSLTDAALSRVRRR</sequence>
<dbReference type="Proteomes" id="UP000244867">
    <property type="component" value="Unassembled WGS sequence"/>
</dbReference>
<feature type="transmembrane region" description="Helical" evidence="8">
    <location>
        <begin position="135"/>
        <end position="153"/>
    </location>
</feature>
<feature type="transmembrane region" description="Helical" evidence="8">
    <location>
        <begin position="497"/>
        <end position="520"/>
    </location>
</feature>
<keyword evidence="7 8" id="KW-0472">Membrane</keyword>
<dbReference type="OrthoDB" id="9786339at2"/>
<dbReference type="CDD" id="cd13123">
    <property type="entry name" value="MATE_MurJ_like"/>
    <property type="match status" value="1"/>
</dbReference>
<dbReference type="PANTHER" id="PTHR47019">
    <property type="entry name" value="LIPID II FLIPPASE MURJ"/>
    <property type="match status" value="1"/>
</dbReference>
<dbReference type="AlphaFoldDB" id="A0A2R7YXS6"/>
<evidence type="ECO:0000256" key="4">
    <source>
        <dbReference type="ARBA" id="ARBA00022960"/>
    </source>
</evidence>
<keyword evidence="5" id="KW-0573">Peptidoglycan synthesis</keyword>
<reference evidence="9 10" key="1">
    <citation type="submission" date="2018-03" db="EMBL/GenBank/DDBJ databases">
        <authorList>
            <person name="Keele B.F."/>
        </authorList>
    </citation>
    <scope>NUCLEOTIDE SEQUENCE [LARGE SCALE GENOMIC DNA]</scope>
    <source>
        <strain evidence="9 10">IB-3</strain>
    </source>
</reference>
<feature type="transmembrane region" description="Helical" evidence="8">
    <location>
        <begin position="331"/>
        <end position="350"/>
    </location>
</feature>
<feature type="transmembrane region" description="Helical" evidence="8">
    <location>
        <begin position="370"/>
        <end position="390"/>
    </location>
</feature>
<evidence type="ECO:0000313" key="10">
    <source>
        <dbReference type="Proteomes" id="UP000244867"/>
    </source>
</evidence>
<dbReference type="InterPro" id="IPR051050">
    <property type="entry name" value="Lipid_II_flippase_MurJ/MviN"/>
</dbReference>
<evidence type="ECO:0000313" key="9">
    <source>
        <dbReference type="EMBL" id="PUA81198.1"/>
    </source>
</evidence>
<proteinExistence type="predicted"/>
<protein>
    <submittedName>
        <fullName evidence="9">Murein biosynthesis integral membrane protein MurJ</fullName>
    </submittedName>
</protein>
<evidence type="ECO:0000256" key="8">
    <source>
        <dbReference type="SAM" id="Phobius"/>
    </source>
</evidence>
<accession>A0A2R7YXS6</accession>
<feature type="transmembrane region" description="Helical" evidence="8">
    <location>
        <begin position="53"/>
        <end position="72"/>
    </location>
</feature>
<dbReference type="GO" id="GO:0015648">
    <property type="term" value="F:lipid-linked peptidoglycan transporter activity"/>
    <property type="evidence" value="ECO:0007669"/>
    <property type="project" value="TreeGrafter"/>
</dbReference>
<dbReference type="GO" id="GO:0034204">
    <property type="term" value="P:lipid translocation"/>
    <property type="evidence" value="ECO:0007669"/>
    <property type="project" value="TreeGrafter"/>
</dbReference>
<dbReference type="PRINTS" id="PR01806">
    <property type="entry name" value="VIRFACTRMVIN"/>
</dbReference>
<dbReference type="GO" id="GO:0008360">
    <property type="term" value="P:regulation of cell shape"/>
    <property type="evidence" value="ECO:0007669"/>
    <property type="project" value="UniProtKB-KW"/>
</dbReference>
<evidence type="ECO:0000256" key="2">
    <source>
        <dbReference type="ARBA" id="ARBA00022475"/>
    </source>
</evidence>
<feature type="transmembrane region" description="Helical" evidence="8">
    <location>
        <begin position="464"/>
        <end position="485"/>
    </location>
</feature>
<feature type="transmembrane region" description="Helical" evidence="8">
    <location>
        <begin position="92"/>
        <end position="115"/>
    </location>
</feature>
<dbReference type="GO" id="GO:0009252">
    <property type="term" value="P:peptidoglycan biosynthetic process"/>
    <property type="evidence" value="ECO:0007669"/>
    <property type="project" value="UniProtKB-KW"/>
</dbReference>
<dbReference type="GO" id="GO:0005886">
    <property type="term" value="C:plasma membrane"/>
    <property type="evidence" value="ECO:0007669"/>
    <property type="project" value="UniProtKB-SubCell"/>
</dbReference>
<keyword evidence="6 8" id="KW-1133">Transmembrane helix</keyword>
<feature type="transmembrane region" description="Helical" evidence="8">
    <location>
        <begin position="434"/>
        <end position="452"/>
    </location>
</feature>
<evidence type="ECO:0000256" key="7">
    <source>
        <dbReference type="ARBA" id="ARBA00023136"/>
    </source>
</evidence>
<keyword evidence="3 8" id="KW-0812">Transmembrane</keyword>
<dbReference type="Pfam" id="PF03023">
    <property type="entry name" value="MurJ"/>
    <property type="match status" value="1"/>
</dbReference>
<feature type="transmembrane region" description="Helical" evidence="8">
    <location>
        <begin position="165"/>
        <end position="185"/>
    </location>
</feature>
<feature type="transmembrane region" description="Helical" evidence="8">
    <location>
        <begin position="247"/>
        <end position="271"/>
    </location>
</feature>